<sequence length="90" mass="10176">MEVTEKCDVYSFGVLTLEVIKGEHPGDFISRLLSPSAMEEVELKDVLNQRLLPPSSHFEDELINILKFASACLNANPQSRPTMQVIFQRL</sequence>
<evidence type="ECO:0000256" key="2">
    <source>
        <dbReference type="ARBA" id="ARBA00022527"/>
    </source>
</evidence>
<proteinExistence type="predicted"/>
<dbReference type="PANTHER" id="PTHR48005">
    <property type="entry name" value="LEUCINE RICH REPEAT KINASE 2"/>
    <property type="match status" value="1"/>
</dbReference>
<dbReference type="InterPro" id="IPR001245">
    <property type="entry name" value="Ser-Thr/Tyr_kinase_cat_dom"/>
</dbReference>
<keyword evidence="2" id="KW-0723">Serine/threonine-protein kinase</keyword>
<reference evidence="10 11" key="1">
    <citation type="submission" date="2024-01" db="EMBL/GenBank/DDBJ databases">
        <title>A telomere-to-telomere, gap-free genome of sweet tea (Lithocarpus litseifolius).</title>
        <authorList>
            <person name="Zhou J."/>
        </authorList>
    </citation>
    <scope>NUCLEOTIDE SEQUENCE [LARGE SCALE GENOMIC DNA]</scope>
    <source>
        <strain evidence="10">Zhou-2022a</strain>
        <tissue evidence="10">Leaf</tissue>
    </source>
</reference>
<dbReference type="InterPro" id="IPR051420">
    <property type="entry name" value="Ser_Thr_Kinases_DiverseReg"/>
</dbReference>
<keyword evidence="3" id="KW-0808">Transferase</keyword>
<name>A0AAW2BBH4_9ROSI</name>
<evidence type="ECO:0000256" key="8">
    <source>
        <dbReference type="ARBA" id="ARBA00048679"/>
    </source>
</evidence>
<keyword evidence="5" id="KW-0418">Kinase</keyword>
<dbReference type="SUPFAM" id="SSF56112">
    <property type="entry name" value="Protein kinase-like (PK-like)"/>
    <property type="match status" value="1"/>
</dbReference>
<dbReference type="Proteomes" id="UP001459277">
    <property type="component" value="Unassembled WGS sequence"/>
</dbReference>
<comment type="caution">
    <text evidence="10">The sequence shown here is derived from an EMBL/GenBank/DDBJ whole genome shotgun (WGS) entry which is preliminary data.</text>
</comment>
<dbReference type="Gene3D" id="1.10.510.10">
    <property type="entry name" value="Transferase(Phosphotransferase) domain 1"/>
    <property type="match status" value="1"/>
</dbReference>
<keyword evidence="11" id="KW-1185">Reference proteome</keyword>
<feature type="domain" description="Serine-threonine/tyrosine-protein kinase catalytic" evidence="9">
    <location>
        <begin position="2"/>
        <end position="90"/>
    </location>
</feature>
<accession>A0AAW2BBH4</accession>
<keyword evidence="6" id="KW-0067">ATP-binding</keyword>
<comment type="catalytic activity">
    <reaction evidence="7">
        <text>L-threonyl-[protein] + ATP = O-phospho-L-threonyl-[protein] + ADP + H(+)</text>
        <dbReference type="Rhea" id="RHEA:46608"/>
        <dbReference type="Rhea" id="RHEA-COMP:11060"/>
        <dbReference type="Rhea" id="RHEA-COMP:11605"/>
        <dbReference type="ChEBI" id="CHEBI:15378"/>
        <dbReference type="ChEBI" id="CHEBI:30013"/>
        <dbReference type="ChEBI" id="CHEBI:30616"/>
        <dbReference type="ChEBI" id="CHEBI:61977"/>
        <dbReference type="ChEBI" id="CHEBI:456216"/>
        <dbReference type="EC" id="2.7.11.1"/>
    </reaction>
</comment>
<evidence type="ECO:0000256" key="3">
    <source>
        <dbReference type="ARBA" id="ARBA00022679"/>
    </source>
</evidence>
<organism evidence="10 11">
    <name type="scientific">Lithocarpus litseifolius</name>
    <dbReference type="NCBI Taxonomy" id="425828"/>
    <lineage>
        <taxon>Eukaryota</taxon>
        <taxon>Viridiplantae</taxon>
        <taxon>Streptophyta</taxon>
        <taxon>Embryophyta</taxon>
        <taxon>Tracheophyta</taxon>
        <taxon>Spermatophyta</taxon>
        <taxon>Magnoliopsida</taxon>
        <taxon>eudicotyledons</taxon>
        <taxon>Gunneridae</taxon>
        <taxon>Pentapetalae</taxon>
        <taxon>rosids</taxon>
        <taxon>fabids</taxon>
        <taxon>Fagales</taxon>
        <taxon>Fagaceae</taxon>
        <taxon>Lithocarpus</taxon>
    </lineage>
</organism>
<protein>
    <recommendedName>
        <fullName evidence="1">non-specific serine/threonine protein kinase</fullName>
        <ecNumber evidence="1">2.7.11.1</ecNumber>
    </recommendedName>
</protein>
<comment type="catalytic activity">
    <reaction evidence="8">
        <text>L-seryl-[protein] + ATP = O-phospho-L-seryl-[protein] + ADP + H(+)</text>
        <dbReference type="Rhea" id="RHEA:17989"/>
        <dbReference type="Rhea" id="RHEA-COMP:9863"/>
        <dbReference type="Rhea" id="RHEA-COMP:11604"/>
        <dbReference type="ChEBI" id="CHEBI:15378"/>
        <dbReference type="ChEBI" id="CHEBI:29999"/>
        <dbReference type="ChEBI" id="CHEBI:30616"/>
        <dbReference type="ChEBI" id="CHEBI:83421"/>
        <dbReference type="ChEBI" id="CHEBI:456216"/>
        <dbReference type="EC" id="2.7.11.1"/>
    </reaction>
</comment>
<evidence type="ECO:0000256" key="7">
    <source>
        <dbReference type="ARBA" id="ARBA00047899"/>
    </source>
</evidence>
<dbReference type="Pfam" id="PF07714">
    <property type="entry name" value="PK_Tyr_Ser-Thr"/>
    <property type="match status" value="1"/>
</dbReference>
<dbReference type="EC" id="2.7.11.1" evidence="1"/>
<dbReference type="EMBL" id="JAZDWU010000012">
    <property type="protein sequence ID" value="KAK9983356.1"/>
    <property type="molecule type" value="Genomic_DNA"/>
</dbReference>
<evidence type="ECO:0000259" key="9">
    <source>
        <dbReference type="Pfam" id="PF07714"/>
    </source>
</evidence>
<evidence type="ECO:0000256" key="4">
    <source>
        <dbReference type="ARBA" id="ARBA00022741"/>
    </source>
</evidence>
<dbReference type="PANTHER" id="PTHR48005:SF70">
    <property type="entry name" value="MDIS1-INTERACTING RECEPTOR LIKE KINASE 2-LIKE"/>
    <property type="match status" value="1"/>
</dbReference>
<evidence type="ECO:0000256" key="5">
    <source>
        <dbReference type="ARBA" id="ARBA00022777"/>
    </source>
</evidence>
<evidence type="ECO:0000313" key="10">
    <source>
        <dbReference type="EMBL" id="KAK9983356.1"/>
    </source>
</evidence>
<dbReference type="GO" id="GO:0005524">
    <property type="term" value="F:ATP binding"/>
    <property type="evidence" value="ECO:0007669"/>
    <property type="project" value="UniProtKB-KW"/>
</dbReference>
<keyword evidence="4" id="KW-0547">Nucleotide-binding</keyword>
<dbReference type="InterPro" id="IPR011009">
    <property type="entry name" value="Kinase-like_dom_sf"/>
</dbReference>
<dbReference type="GO" id="GO:0004674">
    <property type="term" value="F:protein serine/threonine kinase activity"/>
    <property type="evidence" value="ECO:0007669"/>
    <property type="project" value="UniProtKB-KW"/>
</dbReference>
<gene>
    <name evidence="10" type="ORF">SO802_032881</name>
</gene>
<dbReference type="AlphaFoldDB" id="A0AAW2BBH4"/>
<evidence type="ECO:0000313" key="11">
    <source>
        <dbReference type="Proteomes" id="UP001459277"/>
    </source>
</evidence>
<evidence type="ECO:0000256" key="1">
    <source>
        <dbReference type="ARBA" id="ARBA00012513"/>
    </source>
</evidence>
<evidence type="ECO:0000256" key="6">
    <source>
        <dbReference type="ARBA" id="ARBA00022840"/>
    </source>
</evidence>